<dbReference type="CDD" id="cd01900">
    <property type="entry name" value="YchF"/>
    <property type="match status" value="1"/>
</dbReference>
<dbReference type="PRINTS" id="PR00326">
    <property type="entry name" value="GTP1OBG"/>
</dbReference>
<comment type="function">
    <text evidence="6">ATPase that binds to both the 70S ribosome and the 50S ribosomal subunit in a nucleotide-independent manner.</text>
</comment>
<dbReference type="InterPro" id="IPR004396">
    <property type="entry name" value="ATPase_YchF/OLA1"/>
</dbReference>
<dbReference type="Gene3D" id="1.10.150.300">
    <property type="entry name" value="TGS-like domain"/>
    <property type="match status" value="1"/>
</dbReference>
<dbReference type="SUPFAM" id="SSF81271">
    <property type="entry name" value="TGS-like"/>
    <property type="match status" value="1"/>
</dbReference>
<dbReference type="InterPro" id="IPR006073">
    <property type="entry name" value="GTP-bd"/>
</dbReference>
<keyword evidence="2" id="KW-0479">Metal-binding</keyword>
<dbReference type="PATRIC" id="fig|1618985.3.peg.863"/>
<dbReference type="FunFam" id="3.10.20.30:FF:000001">
    <property type="entry name" value="Ribosome-binding ATPase YchF"/>
    <property type="match status" value="1"/>
</dbReference>
<dbReference type="Gene3D" id="3.10.20.30">
    <property type="match status" value="1"/>
</dbReference>
<gene>
    <name evidence="6" type="primary">ychF</name>
    <name evidence="9" type="ORF">UU35_C0014G0006</name>
</gene>
<evidence type="ECO:0000256" key="5">
    <source>
        <dbReference type="ARBA" id="ARBA00022842"/>
    </source>
</evidence>
<dbReference type="Pfam" id="PF01926">
    <property type="entry name" value="MMR_HSR1"/>
    <property type="match status" value="1"/>
</dbReference>
<protein>
    <recommendedName>
        <fullName evidence="6">Ribosome-binding ATPase YchF</fullName>
    </recommendedName>
</protein>
<feature type="binding site" evidence="6">
    <location>
        <begin position="11"/>
        <end position="16"/>
    </location>
    <ligand>
        <name>ATP</name>
        <dbReference type="ChEBI" id="CHEBI:30616"/>
    </ligand>
</feature>
<reference evidence="9 10" key="1">
    <citation type="journal article" date="2015" name="Nature">
        <title>rRNA introns, odd ribosomes, and small enigmatic genomes across a large radiation of phyla.</title>
        <authorList>
            <person name="Brown C.T."/>
            <person name="Hug L.A."/>
            <person name="Thomas B.C."/>
            <person name="Sharon I."/>
            <person name="Castelle C.J."/>
            <person name="Singh A."/>
            <person name="Wilkins M.J."/>
            <person name="Williams K.H."/>
            <person name="Banfield J.F."/>
        </authorList>
    </citation>
    <scope>NUCLEOTIDE SEQUENCE [LARGE SCALE GENOMIC DNA]</scope>
</reference>
<keyword evidence="4 6" id="KW-0067">ATP-binding</keyword>
<dbReference type="NCBIfam" id="TIGR00092">
    <property type="entry name" value="redox-regulated ATPase YchF"/>
    <property type="match status" value="1"/>
</dbReference>
<dbReference type="AlphaFoldDB" id="A0A0G0UBM8"/>
<dbReference type="PROSITE" id="PS51710">
    <property type="entry name" value="G_OBG"/>
    <property type="match status" value="1"/>
</dbReference>
<accession>A0A0G0UBM8</accession>
<dbReference type="GO" id="GO:0046872">
    <property type="term" value="F:metal ion binding"/>
    <property type="evidence" value="ECO:0007669"/>
    <property type="project" value="UniProtKB-KW"/>
</dbReference>
<evidence type="ECO:0000256" key="1">
    <source>
        <dbReference type="ARBA" id="ARBA00001946"/>
    </source>
</evidence>
<proteinExistence type="inferred from homology"/>
<dbReference type="GO" id="GO:0016887">
    <property type="term" value="F:ATP hydrolysis activity"/>
    <property type="evidence" value="ECO:0007669"/>
    <property type="project" value="UniProtKB-UniRule"/>
</dbReference>
<dbReference type="FunFam" id="1.10.150.300:FF:000001">
    <property type="entry name" value="Ribosome-binding ATPase YchF"/>
    <property type="match status" value="1"/>
</dbReference>
<evidence type="ECO:0000313" key="10">
    <source>
        <dbReference type="Proteomes" id="UP000034616"/>
    </source>
</evidence>
<feature type="domain" description="TGS" evidence="8">
    <location>
        <begin position="275"/>
        <end position="357"/>
    </location>
</feature>
<dbReference type="GO" id="GO:0005524">
    <property type="term" value="F:ATP binding"/>
    <property type="evidence" value="ECO:0007669"/>
    <property type="project" value="UniProtKB-UniRule"/>
</dbReference>
<dbReference type="InterPro" id="IPR012676">
    <property type="entry name" value="TGS-like"/>
</dbReference>
<evidence type="ECO:0000256" key="2">
    <source>
        <dbReference type="ARBA" id="ARBA00022723"/>
    </source>
</evidence>
<dbReference type="InterPro" id="IPR013029">
    <property type="entry name" value="YchF_C"/>
</dbReference>
<dbReference type="InterPro" id="IPR041706">
    <property type="entry name" value="YchF_N"/>
</dbReference>
<dbReference type="EMBL" id="LCAH01000014">
    <property type="protein sequence ID" value="KKR86363.1"/>
    <property type="molecule type" value="Genomic_DNA"/>
</dbReference>
<dbReference type="SUPFAM" id="SSF52540">
    <property type="entry name" value="P-loop containing nucleoside triphosphate hydrolases"/>
    <property type="match status" value="1"/>
</dbReference>
<dbReference type="PROSITE" id="PS51880">
    <property type="entry name" value="TGS"/>
    <property type="match status" value="1"/>
</dbReference>
<evidence type="ECO:0000256" key="3">
    <source>
        <dbReference type="ARBA" id="ARBA00022741"/>
    </source>
</evidence>
<dbReference type="GO" id="GO:0005737">
    <property type="term" value="C:cytoplasm"/>
    <property type="evidence" value="ECO:0007669"/>
    <property type="project" value="TreeGrafter"/>
</dbReference>
<name>A0A0G0UBM8_9BACT</name>
<sequence length="359" mass="39397">MLQVGIVGLPNVGKSTLFKTLTKKQVPCENFPFCTIESNVGVVEVPDLRLKQLSEVSKSQKTIPTAIEFVDIAGLVAGAHKGEGLGNKFLANIREVDMIAHVVRAFEDSNVHHVSGDVNPLRDVEIIELELAMADLDTVQKRLNGILGKMKSGKTKELEEEESALSKILAGLQAGISARSVPLEEEEKKAIHGMQLLTLKPTLYVINTGETTTVSANINWESPLGPDRLAMPISIKIESELVDMPSEEQQMFLDSMGLSESGLDRVIQKCYELLNLMTYFTSGEKETRAWTVSKGTKAPQAAGVIHTDFEKAFICAEIIQWKDFVELGEAGARETGKLRVEGKIYLMQDGDVCHFKVGI</sequence>
<dbReference type="CDD" id="cd04867">
    <property type="entry name" value="TGS_YchF_OLA1"/>
    <property type="match status" value="1"/>
</dbReference>
<dbReference type="InterPro" id="IPR023192">
    <property type="entry name" value="TGS-like_dom_sf"/>
</dbReference>
<dbReference type="InterPro" id="IPR012675">
    <property type="entry name" value="Beta-grasp_dom_sf"/>
</dbReference>
<comment type="similarity">
    <text evidence="6">Belongs to the TRAFAC class OBG-HflX-like GTPase superfamily. OBG GTPase family. YchF/OLA1 subfamily.</text>
</comment>
<dbReference type="InterPro" id="IPR027417">
    <property type="entry name" value="P-loop_NTPase"/>
</dbReference>
<dbReference type="Pfam" id="PF06071">
    <property type="entry name" value="YchF-GTPase_C"/>
    <property type="match status" value="1"/>
</dbReference>
<dbReference type="Proteomes" id="UP000034616">
    <property type="component" value="Unassembled WGS sequence"/>
</dbReference>
<comment type="caution">
    <text evidence="9">The sequence shown here is derived from an EMBL/GenBank/DDBJ whole genome shotgun (WGS) entry which is preliminary data.</text>
</comment>
<feature type="domain" description="OBG-type G" evidence="7">
    <location>
        <begin position="2"/>
        <end position="207"/>
    </location>
</feature>
<organism evidence="9 10">
    <name type="scientific">Candidatus Uhrbacteria bacterium GW2011_GWC2_41_11</name>
    <dbReference type="NCBI Taxonomy" id="1618985"/>
    <lineage>
        <taxon>Bacteria</taxon>
        <taxon>Candidatus Uhriibacteriota</taxon>
    </lineage>
</organism>
<dbReference type="InterPro" id="IPR031167">
    <property type="entry name" value="G_OBG"/>
</dbReference>
<evidence type="ECO:0000259" key="7">
    <source>
        <dbReference type="PROSITE" id="PS51710"/>
    </source>
</evidence>
<evidence type="ECO:0000259" key="8">
    <source>
        <dbReference type="PROSITE" id="PS51880"/>
    </source>
</evidence>
<dbReference type="GO" id="GO:0005525">
    <property type="term" value="F:GTP binding"/>
    <property type="evidence" value="ECO:0007669"/>
    <property type="project" value="InterPro"/>
</dbReference>
<dbReference type="PIRSF" id="PIRSF006641">
    <property type="entry name" value="CHP00092"/>
    <property type="match status" value="1"/>
</dbReference>
<dbReference type="HAMAP" id="MF_00944">
    <property type="entry name" value="YchF_OLA1_ATPase"/>
    <property type="match status" value="1"/>
</dbReference>
<evidence type="ECO:0000313" key="9">
    <source>
        <dbReference type="EMBL" id="KKR86363.1"/>
    </source>
</evidence>
<keyword evidence="5" id="KW-0460">Magnesium</keyword>
<evidence type="ECO:0000256" key="4">
    <source>
        <dbReference type="ARBA" id="ARBA00022840"/>
    </source>
</evidence>
<dbReference type="GO" id="GO:0043023">
    <property type="term" value="F:ribosomal large subunit binding"/>
    <property type="evidence" value="ECO:0007669"/>
    <property type="project" value="UniProtKB-UniRule"/>
</dbReference>
<dbReference type="PANTHER" id="PTHR23305:SF18">
    <property type="entry name" value="OBG-TYPE G DOMAIN-CONTAINING PROTEIN"/>
    <property type="match status" value="1"/>
</dbReference>
<dbReference type="Gene3D" id="3.40.50.300">
    <property type="entry name" value="P-loop containing nucleotide triphosphate hydrolases"/>
    <property type="match status" value="1"/>
</dbReference>
<evidence type="ECO:0000256" key="6">
    <source>
        <dbReference type="HAMAP-Rule" id="MF_00944"/>
    </source>
</evidence>
<dbReference type="InterPro" id="IPR004095">
    <property type="entry name" value="TGS"/>
</dbReference>
<dbReference type="PANTHER" id="PTHR23305">
    <property type="entry name" value="OBG GTPASE FAMILY"/>
    <property type="match status" value="1"/>
</dbReference>
<comment type="cofactor">
    <cofactor evidence="1">
        <name>Mg(2+)</name>
        <dbReference type="ChEBI" id="CHEBI:18420"/>
    </cofactor>
</comment>
<keyword evidence="3 6" id="KW-0547">Nucleotide-binding</keyword>